<sequence length="358" mass="39489">MRTTLAPGADYGSIFDTPWVVTYNDHQGNPTTIANLSSAVGLATSDRHGYIAERPTTFIAGYTEINGVSVMAAFTTASFSVQLLDSQNFVGLAESTIGTFHPLYPLIFEALNASAFTPPLIGHNASTKATLVFNTPSASSDNSTQITCVGYEANIPGPDQQSSAMNMISCRELRISVMTSTGAQPDSNYTELNDYSMLRIYNSMAPSQMDMTQVVNSNMKDSESINATAVQVAELLYNLTERLYPYAATFQGVVQPYEYVEGISFERWSLVFIGVLVGIVAVMFVLDRMMVNEISKTDLLTLIENTTRSYDPEYGWARRYPTWSLAQEEGSYHVLLRGEKVILKSDSELQKLKDRDHA</sequence>
<dbReference type="AlphaFoldDB" id="A0A197KA29"/>
<dbReference type="OrthoDB" id="2425671at2759"/>
<reference evidence="2 3" key="1">
    <citation type="submission" date="2016-05" db="EMBL/GenBank/DDBJ databases">
        <title>Genome sequencing reveals origins of a unique bacterial endosymbiosis in the earliest lineages of terrestrial Fungi.</title>
        <authorList>
            <consortium name="DOE Joint Genome Institute"/>
            <person name="Uehling J."/>
            <person name="Gryganskyi A."/>
            <person name="Hameed K."/>
            <person name="Tschaplinski T."/>
            <person name="Misztal P."/>
            <person name="Wu S."/>
            <person name="Desiro A."/>
            <person name="Vande Pol N."/>
            <person name="Du Z.-Y."/>
            <person name="Zienkiewicz A."/>
            <person name="Zienkiewicz K."/>
            <person name="Morin E."/>
            <person name="Tisserant E."/>
            <person name="Splivallo R."/>
            <person name="Hainaut M."/>
            <person name="Henrissat B."/>
            <person name="Ohm R."/>
            <person name="Kuo A."/>
            <person name="Yan J."/>
            <person name="Lipzen A."/>
            <person name="Nolan M."/>
            <person name="Labutti K."/>
            <person name="Barry K."/>
            <person name="Goldstein A."/>
            <person name="Labbe J."/>
            <person name="Schadt C."/>
            <person name="Tuskan G."/>
            <person name="Grigoriev I."/>
            <person name="Martin F."/>
            <person name="Vilgalys R."/>
            <person name="Bonito G."/>
        </authorList>
    </citation>
    <scope>NUCLEOTIDE SEQUENCE [LARGE SCALE GENOMIC DNA]</scope>
    <source>
        <strain evidence="2 3">AG-77</strain>
    </source>
</reference>
<evidence type="ECO:0000313" key="3">
    <source>
        <dbReference type="Proteomes" id="UP000078512"/>
    </source>
</evidence>
<feature type="transmembrane region" description="Helical" evidence="1">
    <location>
        <begin position="268"/>
        <end position="286"/>
    </location>
</feature>
<keyword evidence="1" id="KW-1133">Transmembrane helix</keyword>
<protein>
    <submittedName>
        <fullName evidence="2">Uncharacterized protein</fullName>
    </submittedName>
</protein>
<keyword evidence="3" id="KW-1185">Reference proteome</keyword>
<name>A0A197KA29_9FUNG</name>
<accession>A0A197KA29</accession>
<evidence type="ECO:0000313" key="2">
    <source>
        <dbReference type="EMBL" id="OAQ34350.1"/>
    </source>
</evidence>
<proteinExistence type="predicted"/>
<organism evidence="2 3">
    <name type="scientific">Linnemannia elongata AG-77</name>
    <dbReference type="NCBI Taxonomy" id="1314771"/>
    <lineage>
        <taxon>Eukaryota</taxon>
        <taxon>Fungi</taxon>
        <taxon>Fungi incertae sedis</taxon>
        <taxon>Mucoromycota</taxon>
        <taxon>Mortierellomycotina</taxon>
        <taxon>Mortierellomycetes</taxon>
        <taxon>Mortierellales</taxon>
        <taxon>Mortierellaceae</taxon>
        <taxon>Linnemannia</taxon>
    </lineage>
</organism>
<gene>
    <name evidence="2" type="ORF">K457DRAFT_14186</name>
</gene>
<dbReference type="EMBL" id="KV442017">
    <property type="protein sequence ID" value="OAQ34350.1"/>
    <property type="molecule type" value="Genomic_DNA"/>
</dbReference>
<keyword evidence="1" id="KW-0472">Membrane</keyword>
<keyword evidence="1" id="KW-0812">Transmembrane</keyword>
<evidence type="ECO:0000256" key="1">
    <source>
        <dbReference type="SAM" id="Phobius"/>
    </source>
</evidence>
<dbReference type="Proteomes" id="UP000078512">
    <property type="component" value="Unassembled WGS sequence"/>
</dbReference>